<accession>A0A437MQQ5</accession>
<evidence type="ECO:0000256" key="1">
    <source>
        <dbReference type="SAM" id="SignalP"/>
    </source>
</evidence>
<dbReference type="Proteomes" id="UP000282759">
    <property type="component" value="Unassembled WGS sequence"/>
</dbReference>
<dbReference type="PANTHER" id="PTHR38593:SF1">
    <property type="entry name" value="BLR2558 PROTEIN"/>
    <property type="match status" value="1"/>
</dbReference>
<protein>
    <submittedName>
        <fullName evidence="3">DUF4142 domain-containing protein</fullName>
    </submittedName>
</protein>
<dbReference type="EMBL" id="SACK01000006">
    <property type="protein sequence ID" value="RVT99980.1"/>
    <property type="molecule type" value="Genomic_DNA"/>
</dbReference>
<feature type="domain" description="DUF4142" evidence="2">
    <location>
        <begin position="59"/>
        <end position="192"/>
    </location>
</feature>
<dbReference type="InterPro" id="IPR012347">
    <property type="entry name" value="Ferritin-like"/>
</dbReference>
<name>A0A437MQQ5_9SPHI</name>
<dbReference type="Gene3D" id="1.20.1260.10">
    <property type="match status" value="1"/>
</dbReference>
<comment type="caution">
    <text evidence="3">The sequence shown here is derived from an EMBL/GenBank/DDBJ whole genome shotgun (WGS) entry which is preliminary data.</text>
</comment>
<evidence type="ECO:0000313" key="3">
    <source>
        <dbReference type="EMBL" id="RVT99980.1"/>
    </source>
</evidence>
<dbReference type="AlphaFoldDB" id="A0A437MQQ5"/>
<keyword evidence="4" id="KW-1185">Reference proteome</keyword>
<reference evidence="3 4" key="1">
    <citation type="submission" date="2019-01" db="EMBL/GenBank/DDBJ databases">
        <authorList>
            <person name="Chen W.-M."/>
        </authorList>
    </citation>
    <scope>NUCLEOTIDE SEQUENCE [LARGE SCALE GENOMIC DNA]</scope>
    <source>
        <strain evidence="3 4">YBJ-36</strain>
    </source>
</reference>
<proteinExistence type="predicted"/>
<feature type="signal peptide" evidence="1">
    <location>
        <begin position="1"/>
        <end position="21"/>
    </location>
</feature>
<evidence type="ECO:0000259" key="2">
    <source>
        <dbReference type="Pfam" id="PF13628"/>
    </source>
</evidence>
<dbReference type="OrthoDB" id="883203at2"/>
<dbReference type="PROSITE" id="PS51257">
    <property type="entry name" value="PROKAR_LIPOPROTEIN"/>
    <property type="match status" value="1"/>
</dbReference>
<evidence type="ECO:0000313" key="4">
    <source>
        <dbReference type="Proteomes" id="UP000282759"/>
    </source>
</evidence>
<keyword evidence="1" id="KW-0732">Signal</keyword>
<dbReference type="InterPro" id="IPR025419">
    <property type="entry name" value="DUF4142"/>
</dbReference>
<organism evidence="3 4">
    <name type="scientific">Mucilaginibacter limnophilus</name>
    <dbReference type="NCBI Taxonomy" id="1932778"/>
    <lineage>
        <taxon>Bacteria</taxon>
        <taxon>Pseudomonadati</taxon>
        <taxon>Bacteroidota</taxon>
        <taxon>Sphingobacteriia</taxon>
        <taxon>Sphingobacteriales</taxon>
        <taxon>Sphingobacteriaceae</taxon>
        <taxon>Mucilaginibacter</taxon>
    </lineage>
</organism>
<feature type="chain" id="PRO_5019290274" evidence="1">
    <location>
        <begin position="22"/>
        <end position="198"/>
    </location>
</feature>
<dbReference type="RefSeq" id="WP_127705784.1">
    <property type="nucleotide sequence ID" value="NZ_SACK01000006.1"/>
</dbReference>
<sequence length="198" mass="20698">MKKLQIMAVTAFAAIALYACGGSGTKDTVETADSVNEATDSSTAANADTAGAAAIEDYDSKFAVDAANGGMAEVALGNLAEQKATNADVKAFAAQMVKDHSKANTELTAWATANNVTLPAAPGEENQKIAADLGKKMGADFDKSYVDQMVTDHDKTVSMFEDAAKNAKNADLKAWAAKTLPVLKAHQAHIKTIKDKMK</sequence>
<dbReference type="Pfam" id="PF13628">
    <property type="entry name" value="DUF4142"/>
    <property type="match status" value="1"/>
</dbReference>
<gene>
    <name evidence="3" type="ORF">EOD41_13525</name>
</gene>
<dbReference type="PANTHER" id="PTHR38593">
    <property type="entry name" value="BLR2558 PROTEIN"/>
    <property type="match status" value="1"/>
</dbReference>